<dbReference type="AlphaFoldDB" id="A0A5D3BM44"/>
<protein>
    <submittedName>
        <fullName evidence="2">Uncharacterized protein</fullName>
    </submittedName>
</protein>
<evidence type="ECO:0000313" key="2">
    <source>
        <dbReference type="EMBL" id="TYK00344.1"/>
    </source>
</evidence>
<evidence type="ECO:0000256" key="1">
    <source>
        <dbReference type="SAM" id="MobiDB-lite"/>
    </source>
</evidence>
<name>A0A5D3BM44_CUCMM</name>
<evidence type="ECO:0000313" key="3">
    <source>
        <dbReference type="Proteomes" id="UP000321947"/>
    </source>
</evidence>
<dbReference type="Proteomes" id="UP000321947">
    <property type="component" value="Unassembled WGS sequence"/>
</dbReference>
<reference evidence="2 3" key="1">
    <citation type="submission" date="2019-08" db="EMBL/GenBank/DDBJ databases">
        <title>Draft genome sequences of two oriental melons (Cucumis melo L. var makuwa).</title>
        <authorList>
            <person name="Kwon S.-Y."/>
        </authorList>
    </citation>
    <scope>NUCLEOTIDE SEQUENCE [LARGE SCALE GENOMIC DNA]</scope>
    <source>
        <strain evidence="3">cv. Chang Bougi</strain>
        <tissue evidence="2">Leaf</tissue>
    </source>
</reference>
<proteinExistence type="predicted"/>
<sequence length="178" mass="20575">MLPHIQSRRLHRRFLIFKLEDFIDAFSYSSSKNLSMLPHIQARSFHPRFLIFMFEGFVFLELKKRYRCFFKHKLGGFIDADVVLHPLQNVDTANSASSEISEKSSSPICYIEWIIISNIDHQEDHSSLMCFSFEHDGNSTSQPPTLQMMMQLRKDDDGVALPPTFQDDNDGATSFPPL</sequence>
<dbReference type="EMBL" id="SSTD01016830">
    <property type="protein sequence ID" value="TYK00344.1"/>
    <property type="molecule type" value="Genomic_DNA"/>
</dbReference>
<feature type="region of interest" description="Disordered" evidence="1">
    <location>
        <begin position="157"/>
        <end position="178"/>
    </location>
</feature>
<comment type="caution">
    <text evidence="2">The sequence shown here is derived from an EMBL/GenBank/DDBJ whole genome shotgun (WGS) entry which is preliminary data.</text>
</comment>
<accession>A0A5D3BM44</accession>
<gene>
    <name evidence="2" type="ORF">E5676_scaffold1112G00030</name>
</gene>
<organism evidence="2 3">
    <name type="scientific">Cucumis melo var. makuwa</name>
    <name type="common">Oriental melon</name>
    <dbReference type="NCBI Taxonomy" id="1194695"/>
    <lineage>
        <taxon>Eukaryota</taxon>
        <taxon>Viridiplantae</taxon>
        <taxon>Streptophyta</taxon>
        <taxon>Embryophyta</taxon>
        <taxon>Tracheophyta</taxon>
        <taxon>Spermatophyta</taxon>
        <taxon>Magnoliopsida</taxon>
        <taxon>eudicotyledons</taxon>
        <taxon>Gunneridae</taxon>
        <taxon>Pentapetalae</taxon>
        <taxon>rosids</taxon>
        <taxon>fabids</taxon>
        <taxon>Cucurbitales</taxon>
        <taxon>Cucurbitaceae</taxon>
        <taxon>Benincaseae</taxon>
        <taxon>Cucumis</taxon>
    </lineage>
</organism>